<dbReference type="AlphaFoldDB" id="A0A7W8NI06"/>
<evidence type="ECO:0000313" key="2">
    <source>
        <dbReference type="Proteomes" id="UP000552709"/>
    </source>
</evidence>
<accession>A0A7W8NI06</accession>
<dbReference type="RefSeq" id="WP_184135144.1">
    <property type="nucleotide sequence ID" value="NZ_JACHFL010000011.1"/>
</dbReference>
<reference evidence="1 2" key="1">
    <citation type="submission" date="2020-08" db="EMBL/GenBank/DDBJ databases">
        <title>Genomic Encyclopedia of Type Strains, Phase IV (KMG-IV): sequencing the most valuable type-strain genomes for metagenomic binning, comparative biology and taxonomic classification.</title>
        <authorList>
            <person name="Goeker M."/>
        </authorList>
    </citation>
    <scope>NUCLEOTIDE SEQUENCE [LARGE SCALE GENOMIC DNA]</scope>
    <source>
        <strain evidence="1 2">DSM 27939</strain>
    </source>
</reference>
<evidence type="ECO:0000313" key="1">
    <source>
        <dbReference type="EMBL" id="MBB5364577.1"/>
    </source>
</evidence>
<keyword evidence="2" id="KW-1185">Reference proteome</keyword>
<dbReference type="EMBL" id="JACHFL010000011">
    <property type="protein sequence ID" value="MBB5364577.1"/>
    <property type="molecule type" value="Genomic_DNA"/>
</dbReference>
<name>A0A7W8NI06_9DEIO</name>
<organism evidence="1 2">
    <name type="scientific">Deinococcus humi</name>
    <dbReference type="NCBI Taxonomy" id="662880"/>
    <lineage>
        <taxon>Bacteria</taxon>
        <taxon>Thermotogati</taxon>
        <taxon>Deinococcota</taxon>
        <taxon>Deinococci</taxon>
        <taxon>Deinococcales</taxon>
        <taxon>Deinococcaceae</taxon>
        <taxon>Deinococcus</taxon>
    </lineage>
</organism>
<gene>
    <name evidence="1" type="ORF">HNQ08_003690</name>
</gene>
<dbReference type="Proteomes" id="UP000552709">
    <property type="component" value="Unassembled WGS sequence"/>
</dbReference>
<proteinExistence type="predicted"/>
<protein>
    <submittedName>
        <fullName evidence="1">Uncharacterized protein</fullName>
    </submittedName>
</protein>
<sequence>MPPYRAGDIALGFAHTEQEIYGETMGHFPRRVRDIPMRDVTKLRRHARVAKLGSASQTEPLKSGSFKDHLTVGPHALGLVPAASFLRTTVEVPALWVACGGH</sequence>
<comment type="caution">
    <text evidence="1">The sequence shown here is derived from an EMBL/GenBank/DDBJ whole genome shotgun (WGS) entry which is preliminary data.</text>
</comment>